<accession>A0A168CYB8</accession>
<dbReference type="PANTHER" id="PTHR22749:SF6">
    <property type="entry name" value="RIBOFLAVIN KINASE"/>
    <property type="match status" value="1"/>
</dbReference>
<evidence type="ECO:0000256" key="10">
    <source>
        <dbReference type="ARBA" id="ARBA00022777"/>
    </source>
</evidence>
<evidence type="ECO:0000256" key="6">
    <source>
        <dbReference type="ARBA" id="ARBA00022630"/>
    </source>
</evidence>
<evidence type="ECO:0000256" key="12">
    <source>
        <dbReference type="ARBA" id="ARBA00029960"/>
    </source>
</evidence>
<organism evidence="15 16">
    <name type="scientific">Ascosphaera apis ARSEF 7405</name>
    <dbReference type="NCBI Taxonomy" id="392613"/>
    <lineage>
        <taxon>Eukaryota</taxon>
        <taxon>Fungi</taxon>
        <taxon>Dikarya</taxon>
        <taxon>Ascomycota</taxon>
        <taxon>Pezizomycotina</taxon>
        <taxon>Eurotiomycetes</taxon>
        <taxon>Eurotiomycetidae</taxon>
        <taxon>Onygenales</taxon>
        <taxon>Ascosphaeraceae</taxon>
        <taxon>Ascosphaera</taxon>
    </lineage>
</organism>
<evidence type="ECO:0000256" key="11">
    <source>
        <dbReference type="ARBA" id="ARBA00022840"/>
    </source>
</evidence>
<keyword evidence="6" id="KW-0285">Flavoprotein</keyword>
<evidence type="ECO:0000256" key="9">
    <source>
        <dbReference type="ARBA" id="ARBA00022741"/>
    </source>
</evidence>
<sequence>MRPDTPRPLVAGPDDGPAPPFPITLFGPVIKGFGRGSKELGVPTANIPPETLEKYPDLPTGVYYGVAALDPQKFHHHSSVTVFPCVLSIGYNPFYKNTLKSIEVHIMRPIDTTSSDSTPSSFFQLPDFYSTPMNLLILGFIRPEYDYVSKEALIDDIKTDCAVAVRSLQRPAYQKYFKQAIETAGFSSEIESQSDSQSKERL</sequence>
<dbReference type="GO" id="GO:0005739">
    <property type="term" value="C:mitochondrion"/>
    <property type="evidence" value="ECO:0007669"/>
    <property type="project" value="TreeGrafter"/>
</dbReference>
<dbReference type="GO" id="GO:0008531">
    <property type="term" value="F:riboflavin kinase activity"/>
    <property type="evidence" value="ECO:0007669"/>
    <property type="project" value="UniProtKB-EC"/>
</dbReference>
<dbReference type="AlphaFoldDB" id="A0A168CYB8"/>
<evidence type="ECO:0000259" key="14">
    <source>
        <dbReference type="SMART" id="SM00904"/>
    </source>
</evidence>
<comment type="catalytic activity">
    <reaction evidence="13">
        <text>riboflavin + ATP = FMN + ADP + H(+)</text>
        <dbReference type="Rhea" id="RHEA:14357"/>
        <dbReference type="ChEBI" id="CHEBI:15378"/>
        <dbReference type="ChEBI" id="CHEBI:30616"/>
        <dbReference type="ChEBI" id="CHEBI:57986"/>
        <dbReference type="ChEBI" id="CHEBI:58210"/>
        <dbReference type="ChEBI" id="CHEBI:456216"/>
        <dbReference type="EC" id="2.7.1.26"/>
    </reaction>
</comment>
<dbReference type="GO" id="GO:0005524">
    <property type="term" value="F:ATP binding"/>
    <property type="evidence" value="ECO:0007669"/>
    <property type="project" value="UniProtKB-KW"/>
</dbReference>
<proteinExistence type="inferred from homology"/>
<reference evidence="15 16" key="1">
    <citation type="journal article" date="2016" name="Genome Biol. Evol.">
        <title>Divergent and convergent evolution of fungal pathogenicity.</title>
        <authorList>
            <person name="Shang Y."/>
            <person name="Xiao G."/>
            <person name="Zheng P."/>
            <person name="Cen K."/>
            <person name="Zhan S."/>
            <person name="Wang C."/>
        </authorList>
    </citation>
    <scope>NUCLEOTIDE SEQUENCE [LARGE SCALE GENOMIC DNA]</scope>
    <source>
        <strain evidence="15 16">ARSEF 7405</strain>
    </source>
</reference>
<evidence type="ECO:0000256" key="7">
    <source>
        <dbReference type="ARBA" id="ARBA00022643"/>
    </source>
</evidence>
<comment type="function">
    <text evidence="1">Catalyzes the phosphorylation of riboflavin (vitamin B2) to form flavin mononucleotide (FMN) coenzyme.</text>
</comment>
<keyword evidence="16" id="KW-1185">Reference proteome</keyword>
<evidence type="ECO:0000313" key="15">
    <source>
        <dbReference type="EMBL" id="KZZ97155.1"/>
    </source>
</evidence>
<protein>
    <recommendedName>
        <fullName evidence="5">Riboflavin kinase</fullName>
        <ecNumber evidence="4">2.7.1.26</ecNumber>
    </recommendedName>
    <alternativeName>
        <fullName evidence="12">Flavin mononucleotide kinase 1</fullName>
    </alternativeName>
</protein>
<evidence type="ECO:0000313" key="16">
    <source>
        <dbReference type="Proteomes" id="UP000242877"/>
    </source>
</evidence>
<comment type="pathway">
    <text evidence="2">Cofactor biosynthesis; FMN biosynthesis; FMN from riboflavin (ATP route): step 1/1.</text>
</comment>
<dbReference type="Pfam" id="PF01687">
    <property type="entry name" value="Flavokinase"/>
    <property type="match status" value="1"/>
</dbReference>
<dbReference type="EC" id="2.7.1.26" evidence="4"/>
<evidence type="ECO:0000256" key="4">
    <source>
        <dbReference type="ARBA" id="ARBA00012105"/>
    </source>
</evidence>
<dbReference type="PANTHER" id="PTHR22749">
    <property type="entry name" value="RIBOFLAVIN KINASE/FMN ADENYLYLTRANSFERASE"/>
    <property type="match status" value="1"/>
</dbReference>
<dbReference type="Proteomes" id="UP000242877">
    <property type="component" value="Unassembled WGS sequence"/>
</dbReference>
<comment type="caution">
    <text evidence="15">The sequence shown here is derived from an EMBL/GenBank/DDBJ whole genome shotgun (WGS) entry which is preliminary data.</text>
</comment>
<gene>
    <name evidence="15" type="ORF">AAP_00798</name>
</gene>
<feature type="domain" description="Riboflavin kinase" evidence="14">
    <location>
        <begin position="18"/>
        <end position="169"/>
    </location>
</feature>
<evidence type="ECO:0000256" key="1">
    <source>
        <dbReference type="ARBA" id="ARBA00003572"/>
    </source>
</evidence>
<dbReference type="SUPFAM" id="SSF82114">
    <property type="entry name" value="Riboflavin kinase-like"/>
    <property type="match status" value="1"/>
</dbReference>
<dbReference type="InterPro" id="IPR015865">
    <property type="entry name" value="Riboflavin_kinase_bac/euk"/>
</dbReference>
<dbReference type="GO" id="GO:0009231">
    <property type="term" value="P:riboflavin biosynthetic process"/>
    <property type="evidence" value="ECO:0007669"/>
    <property type="project" value="InterPro"/>
</dbReference>
<dbReference type="VEuPathDB" id="FungiDB:AAP_00798"/>
<evidence type="ECO:0000256" key="3">
    <source>
        <dbReference type="ARBA" id="ARBA00010108"/>
    </source>
</evidence>
<keyword evidence="7" id="KW-0288">FMN</keyword>
<evidence type="ECO:0000256" key="2">
    <source>
        <dbReference type="ARBA" id="ARBA00005201"/>
    </source>
</evidence>
<comment type="similarity">
    <text evidence="3">Belongs to the flavokinase family.</text>
</comment>
<evidence type="ECO:0000256" key="13">
    <source>
        <dbReference type="ARBA" id="ARBA00047880"/>
    </source>
</evidence>
<evidence type="ECO:0000256" key="5">
    <source>
        <dbReference type="ARBA" id="ARBA00017394"/>
    </source>
</evidence>
<dbReference type="GO" id="GO:0009398">
    <property type="term" value="P:FMN biosynthetic process"/>
    <property type="evidence" value="ECO:0007669"/>
    <property type="project" value="UniProtKB-UniPathway"/>
</dbReference>
<dbReference type="UniPathway" id="UPA00276">
    <property type="reaction ID" value="UER00406"/>
</dbReference>
<keyword evidence="8" id="KW-0808">Transferase</keyword>
<keyword evidence="11" id="KW-0067">ATP-binding</keyword>
<name>A0A168CYB8_9EURO</name>
<dbReference type="SMART" id="SM00904">
    <property type="entry name" value="Flavokinase"/>
    <property type="match status" value="1"/>
</dbReference>
<dbReference type="OrthoDB" id="276388at2759"/>
<dbReference type="Gene3D" id="2.40.30.30">
    <property type="entry name" value="Riboflavin kinase-like"/>
    <property type="match status" value="1"/>
</dbReference>
<keyword evidence="10 15" id="KW-0418">Kinase</keyword>
<dbReference type="EMBL" id="AZGZ01000002">
    <property type="protein sequence ID" value="KZZ97155.1"/>
    <property type="molecule type" value="Genomic_DNA"/>
</dbReference>
<evidence type="ECO:0000256" key="8">
    <source>
        <dbReference type="ARBA" id="ARBA00022679"/>
    </source>
</evidence>
<keyword evidence="9" id="KW-0547">Nucleotide-binding</keyword>
<dbReference type="InterPro" id="IPR023465">
    <property type="entry name" value="Riboflavin_kinase_dom_sf"/>
</dbReference>
<dbReference type="InterPro" id="IPR023468">
    <property type="entry name" value="Riboflavin_kinase"/>
</dbReference>